<evidence type="ECO:0000256" key="2">
    <source>
        <dbReference type="ARBA" id="ARBA00023043"/>
    </source>
</evidence>
<keyword evidence="6" id="KW-1185">Reference proteome</keyword>
<feature type="compositionally biased region" description="Low complexity" evidence="4">
    <location>
        <begin position="189"/>
        <end position="205"/>
    </location>
</feature>
<dbReference type="PROSITE" id="PS50088">
    <property type="entry name" value="ANK_REPEAT"/>
    <property type="match status" value="1"/>
</dbReference>
<evidence type="ECO:0000313" key="6">
    <source>
        <dbReference type="Proteomes" id="UP000193719"/>
    </source>
</evidence>
<dbReference type="Proteomes" id="UP000193719">
    <property type="component" value="Unassembled WGS sequence"/>
</dbReference>
<dbReference type="Gene3D" id="1.25.40.20">
    <property type="entry name" value="Ankyrin repeat-containing domain"/>
    <property type="match status" value="3"/>
</dbReference>
<dbReference type="PANTHER" id="PTHR24123">
    <property type="entry name" value="ANKYRIN REPEAT-CONTAINING"/>
    <property type="match status" value="1"/>
</dbReference>
<comment type="caution">
    <text evidence="5">The sequence shown here is derived from an EMBL/GenBank/DDBJ whole genome shotgun (WGS) entry which is preliminary data.</text>
</comment>
<sequence>MGFEQLDLRILIDLKNNNTKECFYIIKNNKEIIKKYLGENANPEIVRSYVKKLNYVILNTSPPLDFIEEMLNLPYFSRVYSVFLQSNILIEACKLGKKEILDWLLTLNINHHVRDSKGRTALMHASKNPDLLYVVKKLSYSGRQNIINYNTYNSHEPAIHTTFNYKNNPSIYNNKINNKNYNSNLTIGNTNNNNNNNNNSNIIDENTNKEIIDTDEKDSNSLKDEDDQGRNALFYAIRNITTLKELLKTEINVNHLNKKHETVLLYCCKNNIFEPIQYLTQHSDLDVNLTDKREWTAAMYLAEKGRKEELMNLNQHNHECNYEYQNTKYESALSIIMKKMYWPEEEIKKKEEEEEGEDDKFYRLSNISFDSFGDYASSIYSEPLSFYRYSSSHSNHRDSMVSFYNKPVSSAFYLPYILILTRFIHMGFNFNLPMDKDGNTPLMILIIVKDIHTLHYVLNTSKNYDLSVKNKYGENACTLALKYKLPRGILDVMKNHPTFDYNYYDQATGNNLFLLSAMTEPMLMQEIIRKDPEIIHSVNPHGKENALILATKLHHQDSVNVLLQLSIPIDFQDALGNTALSYAINSNDIHIVKILRDHNANMNIKNKDGLSPLDYAQSLGYHYMLDILNKNRNSILYSFPSLNTNPKLTQKFDTNSSLLNKKYDKENITPNQRNPKREYHLKKASKIKNKNEEVKDFYFQFLEKEEDSKVDDKEVNNYIQPRVGPYYFELDMDLPYELILAEQKIYNDEVYHSRTLLRQYTRHDSSTASYDTDYDYFVNSNSIPVI</sequence>
<evidence type="ECO:0000256" key="3">
    <source>
        <dbReference type="PROSITE-ProRule" id="PRU00023"/>
    </source>
</evidence>
<dbReference type="PANTHER" id="PTHR24123:SF33">
    <property type="entry name" value="PROTEIN HOS4"/>
    <property type="match status" value="1"/>
</dbReference>
<dbReference type="Pfam" id="PF12796">
    <property type="entry name" value="Ank_2"/>
    <property type="match status" value="2"/>
</dbReference>
<dbReference type="InterPro" id="IPR036770">
    <property type="entry name" value="Ankyrin_rpt-contain_sf"/>
</dbReference>
<dbReference type="STRING" id="1754191.A0A1Y1V858"/>
<dbReference type="SMART" id="SM00248">
    <property type="entry name" value="ANK"/>
    <property type="match status" value="10"/>
</dbReference>
<dbReference type="AlphaFoldDB" id="A0A1Y1V858"/>
<feature type="region of interest" description="Disordered" evidence="4">
    <location>
        <begin position="189"/>
        <end position="208"/>
    </location>
</feature>
<dbReference type="EMBL" id="MCFH01000023">
    <property type="protein sequence ID" value="ORX49619.1"/>
    <property type="molecule type" value="Genomic_DNA"/>
</dbReference>
<evidence type="ECO:0000313" key="5">
    <source>
        <dbReference type="EMBL" id="ORX49619.1"/>
    </source>
</evidence>
<protein>
    <submittedName>
        <fullName evidence="5">Ankyrin</fullName>
    </submittedName>
</protein>
<keyword evidence="2 3" id="KW-0040">ANK repeat</keyword>
<proteinExistence type="predicted"/>
<reference evidence="5 6" key="1">
    <citation type="submission" date="2016-08" db="EMBL/GenBank/DDBJ databases">
        <title>Genomes of anaerobic fungi encode conserved fungal cellulosomes for biomass hydrolysis.</title>
        <authorList>
            <consortium name="DOE Joint Genome Institute"/>
            <person name="Haitjema C.H."/>
            <person name="Gilmore S.P."/>
            <person name="Henske J.K."/>
            <person name="Solomon K.V."/>
            <person name="De Groot R."/>
            <person name="Kuo A."/>
            <person name="Mondo S.J."/>
            <person name="Salamov A.A."/>
            <person name="Labutti K."/>
            <person name="Zhao Z."/>
            <person name="Chiniquy J."/>
            <person name="Barry K."/>
            <person name="Brewer H.M."/>
            <person name="Purvine S.O."/>
            <person name="Wright A.T."/>
            <person name="Boxma B."/>
            <person name="Van Alen T."/>
            <person name="Hackstein J.H."/>
            <person name="Baker S.E."/>
            <person name="Grigoriev I.V."/>
            <person name="O'Malley M.A."/>
        </authorList>
    </citation>
    <scope>NUCLEOTIDE SEQUENCE [LARGE SCALE GENOMIC DNA]</scope>
    <source>
        <strain evidence="6">finn</strain>
    </source>
</reference>
<accession>A0A1Y1V858</accession>
<dbReference type="SUPFAM" id="SSF48403">
    <property type="entry name" value="Ankyrin repeat"/>
    <property type="match status" value="2"/>
</dbReference>
<dbReference type="PROSITE" id="PS50297">
    <property type="entry name" value="ANK_REP_REGION"/>
    <property type="match status" value="1"/>
</dbReference>
<dbReference type="InterPro" id="IPR002110">
    <property type="entry name" value="Ankyrin_rpt"/>
</dbReference>
<reference evidence="5 6" key="2">
    <citation type="submission" date="2016-08" db="EMBL/GenBank/DDBJ databases">
        <title>Pervasive Adenine N6-methylation of Active Genes in Fungi.</title>
        <authorList>
            <consortium name="DOE Joint Genome Institute"/>
            <person name="Mondo S.J."/>
            <person name="Dannebaum R.O."/>
            <person name="Kuo R.C."/>
            <person name="Labutti K."/>
            <person name="Haridas S."/>
            <person name="Kuo A."/>
            <person name="Salamov A."/>
            <person name="Ahrendt S.R."/>
            <person name="Lipzen A."/>
            <person name="Sullivan W."/>
            <person name="Andreopoulos W.B."/>
            <person name="Clum A."/>
            <person name="Lindquist E."/>
            <person name="Daum C."/>
            <person name="Ramamoorthy G.K."/>
            <person name="Gryganskyi A."/>
            <person name="Culley D."/>
            <person name="Magnuson J.K."/>
            <person name="James T.Y."/>
            <person name="O'Malley M.A."/>
            <person name="Stajich J.E."/>
            <person name="Spatafora J.W."/>
            <person name="Visel A."/>
            <person name="Grigoriev I.V."/>
        </authorList>
    </citation>
    <scope>NUCLEOTIDE SEQUENCE [LARGE SCALE GENOMIC DNA]</scope>
    <source>
        <strain evidence="6">finn</strain>
    </source>
</reference>
<dbReference type="InterPro" id="IPR051165">
    <property type="entry name" value="Multifunctional_ANK_Repeat"/>
</dbReference>
<keyword evidence="1" id="KW-0677">Repeat</keyword>
<gene>
    <name evidence="5" type="ORF">BCR36DRAFT_583699</name>
</gene>
<organism evidence="5 6">
    <name type="scientific">Piromyces finnis</name>
    <dbReference type="NCBI Taxonomy" id="1754191"/>
    <lineage>
        <taxon>Eukaryota</taxon>
        <taxon>Fungi</taxon>
        <taxon>Fungi incertae sedis</taxon>
        <taxon>Chytridiomycota</taxon>
        <taxon>Chytridiomycota incertae sedis</taxon>
        <taxon>Neocallimastigomycetes</taxon>
        <taxon>Neocallimastigales</taxon>
        <taxon>Neocallimastigaceae</taxon>
        <taxon>Piromyces</taxon>
    </lineage>
</organism>
<evidence type="ECO:0000256" key="1">
    <source>
        <dbReference type="ARBA" id="ARBA00022737"/>
    </source>
</evidence>
<dbReference type="OrthoDB" id="194358at2759"/>
<name>A0A1Y1V858_9FUNG</name>
<evidence type="ECO:0000256" key="4">
    <source>
        <dbReference type="SAM" id="MobiDB-lite"/>
    </source>
</evidence>
<feature type="repeat" description="ANK" evidence="3">
    <location>
        <begin position="575"/>
        <end position="607"/>
    </location>
</feature>